<name>A0A5J6MEV7_9PROT</name>
<dbReference type="KEGG" id="htq:FRZ44_12980"/>
<evidence type="ECO:0000259" key="2">
    <source>
        <dbReference type="Pfam" id="PF01814"/>
    </source>
</evidence>
<evidence type="ECO:0000313" key="4">
    <source>
        <dbReference type="Proteomes" id="UP000326202"/>
    </source>
</evidence>
<reference evidence="3 4" key="1">
    <citation type="submission" date="2019-08" db="EMBL/GenBank/DDBJ databases">
        <title>Hyperibacter terrae gen. nov., sp. nov. and Hyperibacter viscosus sp. nov., two new members in the family Rhodospirillaceae isolated from the rhizosphere of Hypericum perforatum.</title>
        <authorList>
            <person name="Noviana Z."/>
        </authorList>
    </citation>
    <scope>NUCLEOTIDE SEQUENCE [LARGE SCALE GENOMIC DNA]</scope>
    <source>
        <strain evidence="3 4">R5913</strain>
    </source>
</reference>
<organism evidence="3 4">
    <name type="scientific">Hypericibacter terrae</name>
    <dbReference type="NCBI Taxonomy" id="2602015"/>
    <lineage>
        <taxon>Bacteria</taxon>
        <taxon>Pseudomonadati</taxon>
        <taxon>Pseudomonadota</taxon>
        <taxon>Alphaproteobacteria</taxon>
        <taxon>Rhodospirillales</taxon>
        <taxon>Dongiaceae</taxon>
        <taxon>Hypericibacter</taxon>
    </lineage>
</organism>
<proteinExistence type="predicted"/>
<dbReference type="PANTHER" id="PTHR35585">
    <property type="entry name" value="HHE DOMAIN PROTEIN (AFU_ORTHOLOGUE AFUA_4G00730)"/>
    <property type="match status" value="1"/>
</dbReference>
<evidence type="ECO:0000256" key="1">
    <source>
        <dbReference type="SAM" id="MobiDB-lite"/>
    </source>
</evidence>
<dbReference type="Pfam" id="PF01814">
    <property type="entry name" value="Hemerythrin"/>
    <property type="match status" value="1"/>
</dbReference>
<dbReference type="EMBL" id="CP042906">
    <property type="protein sequence ID" value="QEX16008.1"/>
    <property type="molecule type" value="Genomic_DNA"/>
</dbReference>
<gene>
    <name evidence="3" type="ORF">FRZ44_12980</name>
</gene>
<dbReference type="AlphaFoldDB" id="A0A5J6MEV7"/>
<dbReference type="RefSeq" id="WP_151176411.1">
    <property type="nucleotide sequence ID" value="NZ_CP042906.1"/>
</dbReference>
<protein>
    <recommendedName>
        <fullName evidence="2">Hemerythrin-like domain-containing protein</fullName>
    </recommendedName>
</protein>
<dbReference type="OrthoDB" id="9793637at2"/>
<feature type="region of interest" description="Disordered" evidence="1">
    <location>
        <begin position="158"/>
        <end position="181"/>
    </location>
</feature>
<dbReference type="InterPro" id="IPR012312">
    <property type="entry name" value="Hemerythrin-like"/>
</dbReference>
<keyword evidence="4" id="KW-1185">Reference proteome</keyword>
<sequence>MRAKKPQAKRPARTDVPDDAVSLLMADHRKVEKLFKKSEKASGREKEALVKQICAELIVHTTLEEDIFYPACREQGVEEDAMDEAQVEHDGAKFLIADLLNQSAASDCYDAKVTVLTEYIKHHVQEEEKPRSGIFAKARAKGLDLDAIGAQLQERKESLMADPEDLPAPTPKTIGLSTLAT</sequence>
<evidence type="ECO:0000313" key="3">
    <source>
        <dbReference type="EMBL" id="QEX16008.1"/>
    </source>
</evidence>
<dbReference type="PANTHER" id="PTHR35585:SF1">
    <property type="entry name" value="HHE DOMAIN PROTEIN (AFU_ORTHOLOGUE AFUA_4G00730)"/>
    <property type="match status" value="1"/>
</dbReference>
<feature type="domain" description="Hemerythrin-like" evidence="2">
    <location>
        <begin position="20"/>
        <end position="129"/>
    </location>
</feature>
<dbReference type="Proteomes" id="UP000326202">
    <property type="component" value="Chromosome"/>
</dbReference>
<accession>A0A5J6MEV7</accession>
<dbReference type="Gene3D" id="1.20.120.520">
    <property type="entry name" value="nmb1532 protein domain like"/>
    <property type="match status" value="1"/>
</dbReference>